<dbReference type="Pfam" id="PF03572">
    <property type="entry name" value="Peptidase_S41"/>
    <property type="match status" value="1"/>
</dbReference>
<evidence type="ECO:0000256" key="2">
    <source>
        <dbReference type="ARBA" id="ARBA00008524"/>
    </source>
</evidence>
<dbReference type="Gene3D" id="3.30.750.44">
    <property type="match status" value="1"/>
</dbReference>
<comment type="function">
    <text evidence="7">Degrades oligopeptides.</text>
</comment>
<dbReference type="Proteomes" id="UP000325030">
    <property type="component" value="Chromosome"/>
</dbReference>
<dbReference type="EMBL" id="AP018930">
    <property type="protein sequence ID" value="BBG27044.1"/>
    <property type="molecule type" value="Genomic_DNA"/>
</dbReference>
<dbReference type="SUPFAM" id="SSF50156">
    <property type="entry name" value="PDZ domain-like"/>
    <property type="match status" value="1"/>
</dbReference>
<dbReference type="CDD" id="cd07562">
    <property type="entry name" value="Peptidase_S41_TRI"/>
    <property type="match status" value="1"/>
</dbReference>
<dbReference type="Gene3D" id="2.30.42.10">
    <property type="match status" value="1"/>
</dbReference>
<dbReference type="PANTHER" id="PTHR43253">
    <property type="entry name" value="TRICORN PROTEASE HOMOLOG 2-RELATED"/>
    <property type="match status" value="1"/>
</dbReference>
<evidence type="ECO:0000256" key="6">
    <source>
        <dbReference type="ARBA" id="ARBA00022825"/>
    </source>
</evidence>
<dbReference type="SUPFAM" id="SSF82171">
    <property type="entry name" value="DPP6 N-terminal domain-like"/>
    <property type="match status" value="1"/>
</dbReference>
<dbReference type="InterPro" id="IPR005151">
    <property type="entry name" value="Tail-specific_protease"/>
</dbReference>
<reference evidence="15" key="1">
    <citation type="submission" date="2018-09" db="EMBL/GenBank/DDBJ databases">
        <title>Complete Genome Sequencing of Sulfolobus sp. JCM 16834.</title>
        <authorList>
            <person name="Kato S."/>
            <person name="Itoh T."/>
            <person name="Ohkuma M."/>
        </authorList>
    </citation>
    <scope>NUCLEOTIDE SEQUENCE [LARGE SCALE GENOMIC DNA]</scope>
    <source>
        <strain evidence="15">IC-007</strain>
    </source>
</reference>
<evidence type="ECO:0000256" key="7">
    <source>
        <dbReference type="PIRNR" id="PIRNR036421"/>
    </source>
</evidence>
<organism evidence="12 14">
    <name type="scientific">Sulfuracidifex tepidarius</name>
    <dbReference type="NCBI Taxonomy" id="1294262"/>
    <lineage>
        <taxon>Archaea</taxon>
        <taxon>Thermoproteota</taxon>
        <taxon>Thermoprotei</taxon>
        <taxon>Sulfolobales</taxon>
        <taxon>Sulfolobaceae</taxon>
        <taxon>Sulfuracidifex</taxon>
    </lineage>
</organism>
<keyword evidence="4 7" id="KW-0645">Protease</keyword>
<evidence type="ECO:0000256" key="10">
    <source>
        <dbReference type="SAM" id="MobiDB-lite"/>
    </source>
</evidence>
<dbReference type="InterPro" id="IPR015943">
    <property type="entry name" value="WD40/YVTN_repeat-like_dom_sf"/>
</dbReference>
<feature type="region of interest" description="Disordered" evidence="10">
    <location>
        <begin position="1000"/>
        <end position="1022"/>
    </location>
</feature>
<keyword evidence="3 7" id="KW-0963">Cytoplasm</keyword>
<reference evidence="12 14" key="2">
    <citation type="journal article" date="2020" name="Int. J. Syst. Evol. Microbiol.">
        <title>Sulfuracidifex tepidarius gen. nov., sp. nov. and transfer of Sulfolobus metallicus Huber and Stetter 1992 to the genus Sulfuracidifex as Sulfuracidifex metallicus comb. nov.</title>
        <authorList>
            <person name="Itoh T."/>
            <person name="Miura T."/>
            <person name="Sakai H.D."/>
            <person name="Kato S."/>
            <person name="Ohkuma M."/>
            <person name="Takashina T."/>
        </authorList>
    </citation>
    <scope>NUCLEOTIDE SEQUENCE [LARGE SCALE GENOMIC DNA]</scope>
    <source>
        <strain evidence="12 14">IC-006</strain>
        <strain evidence="13">IC-007</strain>
    </source>
</reference>
<keyword evidence="6 7" id="KW-0720">Serine protease</keyword>
<dbReference type="SUPFAM" id="SSF69304">
    <property type="entry name" value="Tricorn protease N-terminal domain"/>
    <property type="match status" value="1"/>
</dbReference>
<evidence type="ECO:0000313" key="13">
    <source>
        <dbReference type="EMBL" id="BBG27044.1"/>
    </source>
</evidence>
<dbReference type="Pfam" id="PF14684">
    <property type="entry name" value="Tricorn_C1"/>
    <property type="match status" value="1"/>
</dbReference>
<dbReference type="Gene3D" id="2.120.10.60">
    <property type="entry name" value="Tricorn protease N-terminal domain"/>
    <property type="match status" value="1"/>
</dbReference>
<dbReference type="STRING" id="1294262.GCA_001316085_00438"/>
<dbReference type="OrthoDB" id="25019at2157"/>
<feature type="active site" description="Nucleophile" evidence="8">
    <location>
        <position position="906"/>
    </location>
</feature>
<evidence type="ECO:0000256" key="1">
    <source>
        <dbReference type="ARBA" id="ARBA00004496"/>
    </source>
</evidence>
<feature type="active site" description="Charge relay system" evidence="8">
    <location>
        <position position="687"/>
    </location>
</feature>
<dbReference type="Gene3D" id="3.90.226.10">
    <property type="entry name" value="2-enoyl-CoA Hydratase, Chain A, domain 1"/>
    <property type="match status" value="1"/>
</dbReference>
<gene>
    <name evidence="12" type="ORF">IC006_1596</name>
    <name evidence="13" type="ORF">IC007_1573</name>
</gene>
<feature type="site" description="Transition state stabilizer; via amide nitrogen" evidence="9">
    <location>
        <position position="907"/>
    </location>
</feature>
<dbReference type="InterPro" id="IPR029045">
    <property type="entry name" value="ClpP/crotonase-like_dom_sf"/>
</dbReference>
<dbReference type="PANTHER" id="PTHR43253:SF1">
    <property type="entry name" value="TRICORN PROTEASE HOMOLOG 2-RELATED"/>
    <property type="match status" value="1"/>
</dbReference>
<dbReference type="InterPro" id="IPR036034">
    <property type="entry name" value="PDZ_sf"/>
</dbReference>
<keyword evidence="5 7" id="KW-0378">Hydrolase</keyword>
<evidence type="ECO:0000313" key="12">
    <source>
        <dbReference type="EMBL" id="BBG24287.1"/>
    </source>
</evidence>
<dbReference type="Gene3D" id="2.130.10.10">
    <property type="entry name" value="YVTN repeat-like/Quinoprotein amine dehydrogenase"/>
    <property type="match status" value="1"/>
</dbReference>
<name>A0A510DVR8_9CREN</name>
<dbReference type="InterPro" id="IPR012393">
    <property type="entry name" value="Tricorn_protease"/>
</dbReference>
<evidence type="ECO:0000313" key="14">
    <source>
        <dbReference type="Proteomes" id="UP000322983"/>
    </source>
</evidence>
<dbReference type="InterPro" id="IPR029414">
    <property type="entry name" value="Tricorn_PDZ"/>
</dbReference>
<dbReference type="GeneID" id="41717911"/>
<evidence type="ECO:0000256" key="3">
    <source>
        <dbReference type="ARBA" id="ARBA00022490"/>
    </source>
</evidence>
<accession>A0A510E3G9</accession>
<dbReference type="GO" id="GO:0006508">
    <property type="term" value="P:proteolysis"/>
    <property type="evidence" value="ECO:0007669"/>
    <property type="project" value="UniProtKB-UniRule"/>
</dbReference>
<feature type="domain" description="Tail specific protease" evidence="11">
    <location>
        <begin position="785"/>
        <end position="975"/>
    </location>
</feature>
<evidence type="ECO:0000256" key="5">
    <source>
        <dbReference type="ARBA" id="ARBA00022801"/>
    </source>
</evidence>
<dbReference type="EMBL" id="AP018929">
    <property type="protein sequence ID" value="BBG24287.1"/>
    <property type="molecule type" value="Genomic_DNA"/>
</dbReference>
<feature type="active site" description="Charge relay system" evidence="8">
    <location>
        <position position="964"/>
    </location>
</feature>
<dbReference type="EC" id="3.4.21.-" evidence="7"/>
<dbReference type="RefSeq" id="WP_149528558.1">
    <property type="nucleotide sequence ID" value="NZ_AP018929.1"/>
</dbReference>
<dbReference type="GO" id="GO:0005737">
    <property type="term" value="C:cytoplasm"/>
    <property type="evidence" value="ECO:0007669"/>
    <property type="project" value="UniProtKB-SubCell"/>
</dbReference>
<dbReference type="PIRSF" id="PIRSF036421">
    <property type="entry name" value="Tricorn_protease"/>
    <property type="match status" value="1"/>
</dbReference>
<evidence type="ECO:0000259" key="11">
    <source>
        <dbReference type="SMART" id="SM00245"/>
    </source>
</evidence>
<dbReference type="Pfam" id="PF26549">
    <property type="entry name" value="Tricorn_N"/>
    <property type="match status" value="1"/>
</dbReference>
<dbReference type="Pfam" id="PF14685">
    <property type="entry name" value="PDZ_Tricorn"/>
    <property type="match status" value="1"/>
</dbReference>
<evidence type="ECO:0000256" key="9">
    <source>
        <dbReference type="PIRSR" id="PIRSR036421-3"/>
    </source>
</evidence>
<comment type="subcellular location">
    <subcellularLocation>
        <location evidence="1 7">Cytoplasm</location>
    </subcellularLocation>
</comment>
<sequence length="1022" mass="115637">MAYLMYPDIHGEKIAFASEDDLWVMKLGESKPTRLTSGFGAITKIKFSPKGDLIAFTRLQISGNSAAEVYVIPTEGGNVKRVTFFGSPTTTVVGWTPEGKLLVSSDFQTPFAAWRDLFEVDPNGGEPKRLNLGPVTAIAYGEKAFVIGRNNYDLTYWKRYKGGTRGVFWIDRGYKGEFVKFLELDGNLNSPMWVDGRFYFVSDHEGIGNLYSVDIEGKDLRKHTDMKDFYVRNANTDGKRIVFQSGGEIYLYQEGKALKLDINVPISGKQKQEFFDEGKSFNTFSPFSSDQIAVINRGRAYLLSWDSAPIPIGDISGNSRYKIVSSDGESILLVRYDDVIEVYDKDGEKKAELKPKVGMITGAKISKSRIVLSNKRGDLYLLSDGMKLIDHSDYGEITDFTINQNGWITYSKQEDLETFSIWTIIDDKKFRVTNATGRDFCPTFSNDGKYLFFLSVRHFDPVMDEMVFAYDFPAATKPFVAVMKKGVPSPFLSMEGDGELNPEGAIRRVEAFPIDAGIFSKIRHLKGSKVVLLKFPIEGRAKYWLYSSLERVGSLIVYDMQTGKQEEILNDVIDFEIAGDKVTVRQKGNVLRIVDMEKKPDLTSKEPGRSSGVLDLGRIRTRVNPVVEWKQMVKETWYLMKQNYWKEVDGSWEGVLEKYLNLTEKVSTRYELMDLINEMQGEMGTSHSYQIVNDLKVEKPYMIGGLGVQVKFNGECYEITRIFHGDLSAEGEKSPLLSSGIDVKEGDCIVSIDGVRLSEEVTPQEVLVDKQEIPVLITLKHDGKETKVNVKTTRNESYLVYRDWVRRNREYVAERTSGKVGYVHIPDMGPMGYSEFIKDFIHQMDKKALIIDVRYNRGGHVSPLIIDFLSRKRIGADLPKYRKASPYMPFSPPPSMVCLTDEHAGSDGDIFTHVFKRLGLGKVIGVRTWGGVVGINPKTRLVDGTTVTQPEFATWFDDVKFGIENYGVDPDIKVEYPPQDYNKGVDPQLDEGIREVLKEMEGKDDMLEKAEKDREEIEKNGN</sequence>
<keyword evidence="14" id="KW-1185">Reference proteome</keyword>
<evidence type="ECO:0000256" key="4">
    <source>
        <dbReference type="ARBA" id="ARBA00022670"/>
    </source>
</evidence>
<comment type="similarity">
    <text evidence="2 7">Belongs to the peptidase S41B family.</text>
</comment>
<accession>A0A510DVR8</accession>
<dbReference type="AlphaFoldDB" id="A0A510DVR8"/>
<dbReference type="Pfam" id="PF26550">
    <property type="entry name" value="Tricorn_2nd"/>
    <property type="match status" value="1"/>
</dbReference>
<proteinExistence type="inferred from homology"/>
<dbReference type="Proteomes" id="UP000322983">
    <property type="component" value="Chromosome"/>
</dbReference>
<dbReference type="SMART" id="SM00245">
    <property type="entry name" value="TSPc"/>
    <property type="match status" value="1"/>
</dbReference>
<dbReference type="GO" id="GO:0008236">
    <property type="term" value="F:serine-type peptidase activity"/>
    <property type="evidence" value="ECO:0007669"/>
    <property type="project" value="UniProtKB-UniRule"/>
</dbReference>
<dbReference type="SUPFAM" id="SSF52096">
    <property type="entry name" value="ClpP/crotonase"/>
    <property type="match status" value="1"/>
</dbReference>
<dbReference type="KEGG" id="step:IC006_1596"/>
<dbReference type="InterPro" id="IPR028204">
    <property type="entry name" value="Tricorn_C1"/>
</dbReference>
<evidence type="ECO:0000256" key="8">
    <source>
        <dbReference type="PIRSR" id="PIRSR036421-1"/>
    </source>
</evidence>
<protein>
    <recommendedName>
        <fullName evidence="7">Tricorn protease homolog</fullName>
        <ecNumber evidence="7">3.4.21.-</ecNumber>
    </recommendedName>
</protein>
<evidence type="ECO:0000313" key="15">
    <source>
        <dbReference type="Proteomes" id="UP000325030"/>
    </source>
</evidence>